<evidence type="ECO:0000256" key="1">
    <source>
        <dbReference type="ARBA" id="ARBA00022737"/>
    </source>
</evidence>
<dbReference type="Gene3D" id="2.180.10.10">
    <property type="entry name" value="RHS repeat-associated core"/>
    <property type="match status" value="1"/>
</dbReference>
<evidence type="ECO:0000313" key="4">
    <source>
        <dbReference type="Proteomes" id="UP001245184"/>
    </source>
</evidence>
<evidence type="ECO:0000313" key="3">
    <source>
        <dbReference type="EMBL" id="MDR6205171.1"/>
    </source>
</evidence>
<evidence type="ECO:0000259" key="2">
    <source>
        <dbReference type="Pfam" id="PF25023"/>
    </source>
</evidence>
<gene>
    <name evidence="3" type="ORF">QF025_003891</name>
</gene>
<proteinExistence type="predicted"/>
<protein>
    <submittedName>
        <fullName evidence="3">YD repeat-containing protein</fullName>
    </submittedName>
</protein>
<dbReference type="Proteomes" id="UP001245184">
    <property type="component" value="Unassembled WGS sequence"/>
</dbReference>
<dbReference type="Pfam" id="PF25023">
    <property type="entry name" value="TEN_YD-shell"/>
    <property type="match status" value="1"/>
</dbReference>
<name>A0ABD5CJU5_9BURK</name>
<sequence>MLISVTQHAIGYPVFFDVTIRLAYDKKWRLSQMTDPTGALTQYAYDSLNNLVSVTWPDGNVRRYLYEDLRFGGALTGLIDESGTRVSTWTYDSKGRATGVRHPDASRNVQLFYGNGTSTVSDATGSNTLNYSWLGNMLRNVTGSSPTGANTSTYDTSGNLLTQNNPAGGAEYVYDDVARPVRAVVHGASGTTVTSVRYADASTLRPYMIASPGRMRAFVYDAQGNTTGISDLPTDDPTGEQGFDAHTANGPQITYGAVYEAGNNLAYLEMYQDGVLTGAWLVTYGPTGNLRSVGNRFPSQGQPLQPMVRARDAANRPVGISVNDFATGVVYDGRGRVTNFSLYATPKPESGNVKRRLSIAYGYGPTGKVISRVGTLETNDDGGLPISNDEIDRWLNNYENGVSPIVPSPALVGIVKGAGSQTEIRPVCVECYFNAGGWPAVGPDPRAFYNSRTGKLTGGGPVDIMSAPPLQGPAGYSSFDAIDGGGMIKCNDNGCAEEKAACRVTCARAAGDFNQTHVWTGKFATCMRSCIPARCGGF</sequence>
<dbReference type="EMBL" id="JAVIZN010000002">
    <property type="protein sequence ID" value="MDR6205171.1"/>
    <property type="molecule type" value="Genomic_DNA"/>
</dbReference>
<reference evidence="3 4" key="1">
    <citation type="submission" date="2023-08" db="EMBL/GenBank/DDBJ databases">
        <title>Genome sequencing of plant associated microbes to promote plant fitness in Sorghum bicolor and Oryza sativa.</title>
        <authorList>
            <person name="Coleman-Derr D."/>
        </authorList>
    </citation>
    <scope>NUCLEOTIDE SEQUENCE [LARGE SCALE GENOMIC DNA]</scope>
    <source>
        <strain evidence="3 4">SLBN-33</strain>
    </source>
</reference>
<keyword evidence="1" id="KW-0677">Repeat</keyword>
<comment type="caution">
    <text evidence="3">The sequence shown here is derived from an EMBL/GenBank/DDBJ whole genome shotgun (WGS) entry which is preliminary data.</text>
</comment>
<dbReference type="InterPro" id="IPR056823">
    <property type="entry name" value="TEN-like_YD-shell"/>
</dbReference>
<accession>A0ABD5CJU5</accession>
<organism evidence="3 4">
    <name type="scientific">Paraburkholderia graminis</name>
    <dbReference type="NCBI Taxonomy" id="60548"/>
    <lineage>
        <taxon>Bacteria</taxon>
        <taxon>Pseudomonadati</taxon>
        <taxon>Pseudomonadota</taxon>
        <taxon>Betaproteobacteria</taxon>
        <taxon>Burkholderiales</taxon>
        <taxon>Burkholderiaceae</taxon>
        <taxon>Paraburkholderia</taxon>
    </lineage>
</organism>
<feature type="domain" description="Teneurin-like YD-shell" evidence="2">
    <location>
        <begin position="19"/>
        <end position="186"/>
    </location>
</feature>
<dbReference type="RefSeq" id="WP_081652982.1">
    <property type="nucleotide sequence ID" value="NZ_ATXV01000002.1"/>
</dbReference>
<dbReference type="InterPro" id="IPR050708">
    <property type="entry name" value="T6SS_VgrG/RHS"/>
</dbReference>
<dbReference type="PANTHER" id="PTHR32305:SF15">
    <property type="entry name" value="PROTEIN RHSA-RELATED"/>
    <property type="match status" value="1"/>
</dbReference>
<dbReference type="PANTHER" id="PTHR32305">
    <property type="match status" value="1"/>
</dbReference>
<dbReference type="InterPro" id="IPR006530">
    <property type="entry name" value="YD"/>
</dbReference>
<dbReference type="AlphaFoldDB" id="A0ABD5CJU5"/>
<dbReference type="NCBIfam" id="TIGR01643">
    <property type="entry name" value="YD_repeat_2x"/>
    <property type="match status" value="1"/>
</dbReference>